<dbReference type="Proteomes" id="UP000770661">
    <property type="component" value="Unassembled WGS sequence"/>
</dbReference>
<organism evidence="1 2">
    <name type="scientific">Chionoecetes opilio</name>
    <name type="common">Atlantic snow crab</name>
    <name type="synonym">Cancer opilio</name>
    <dbReference type="NCBI Taxonomy" id="41210"/>
    <lineage>
        <taxon>Eukaryota</taxon>
        <taxon>Metazoa</taxon>
        <taxon>Ecdysozoa</taxon>
        <taxon>Arthropoda</taxon>
        <taxon>Crustacea</taxon>
        <taxon>Multicrustacea</taxon>
        <taxon>Malacostraca</taxon>
        <taxon>Eumalacostraca</taxon>
        <taxon>Eucarida</taxon>
        <taxon>Decapoda</taxon>
        <taxon>Pleocyemata</taxon>
        <taxon>Brachyura</taxon>
        <taxon>Eubrachyura</taxon>
        <taxon>Majoidea</taxon>
        <taxon>Majidae</taxon>
        <taxon>Chionoecetes</taxon>
    </lineage>
</organism>
<proteinExistence type="predicted"/>
<gene>
    <name evidence="1" type="ORF">GWK47_014911</name>
</gene>
<keyword evidence="2" id="KW-1185">Reference proteome</keyword>
<protein>
    <recommendedName>
        <fullName evidence="3">Reverse transcriptase domain-containing protein</fullName>
    </recommendedName>
</protein>
<dbReference type="PANTHER" id="PTHR48462:SF1">
    <property type="entry name" value="PROTEIN, PUTATIVE-RELATED"/>
    <property type="match status" value="1"/>
</dbReference>
<accession>A0A8J4XSU1</accession>
<evidence type="ECO:0000313" key="2">
    <source>
        <dbReference type="Proteomes" id="UP000770661"/>
    </source>
</evidence>
<dbReference type="OrthoDB" id="6363437at2759"/>
<dbReference type="AlphaFoldDB" id="A0A8J4XSU1"/>
<dbReference type="EMBL" id="JACEEZ010020867">
    <property type="protein sequence ID" value="KAG0714038.1"/>
    <property type="molecule type" value="Genomic_DNA"/>
</dbReference>
<comment type="caution">
    <text evidence="1">The sequence shown here is derived from an EMBL/GenBank/DDBJ whole genome shotgun (WGS) entry which is preliminary data.</text>
</comment>
<dbReference type="PANTHER" id="PTHR48462">
    <property type="entry name" value="PROTEIN, PUTATIVE-RELATED"/>
    <property type="match status" value="1"/>
</dbReference>
<evidence type="ECO:0008006" key="3">
    <source>
        <dbReference type="Google" id="ProtNLM"/>
    </source>
</evidence>
<name>A0A8J4XSU1_CHIOP</name>
<reference evidence="1" key="1">
    <citation type="submission" date="2020-07" db="EMBL/GenBank/DDBJ databases">
        <title>The High-quality genome of the commercially important snow crab, Chionoecetes opilio.</title>
        <authorList>
            <person name="Jeong J.-H."/>
            <person name="Ryu S."/>
        </authorList>
    </citation>
    <scope>NUCLEOTIDE SEQUENCE</scope>
    <source>
        <strain evidence="1">MADBK_172401_WGS</strain>
        <tissue evidence="1">Digestive gland</tissue>
    </source>
</reference>
<sequence>MRQGNVSSALRALNENESGGVLPLTRETIRQLEEKHPPPSDLTGLRLQGMHIPPNSVIYEMITGEMVWKKSLKTHGSAGPSGLDARGWRRLLSSAICGSGASDLCSALAALARKLATTTCHHLDAFTACRLIPLDKKPGCRPIGIGEVIRRVVGKCIMAVVKEDVRRAAGNLQVCAGQQAGGEAAIHAMREIFAQEDCEAVLLVDARNAFNSINRKTMLHNIKIKCPSLATYADNTYSEPSKLYVNMSGSNKARVLESREGTTQGDPVAMAMYALGMSVLQDVIAFEKTKVKQVAYADDLSGAGKLQDLSHWWGLIQANGPTIGYTPNAAKSFLIVKPEHYDGAVNIFSGSGVVVTKEGQRHLGAVIGTEEYKKEYVGEKVSEWVHEVEVLSAMAKTEPHAAYAAYTHGLQHRWNFVMRTIPDISPLLRPLEESIRNTFIPALLRSPVPGNDVRALLELPPRLGGMGITSPEKVAEVENLNSINLTRSLTDMIIAQDAQGEIDQSVIAEQKKRFSRDRQQGQKTSLEHLSTILPPDTVRKIHIAQETGASNWLTSLPIRAKGFNLNKQEFVDAVALRYGWPVEGLPNTCVCGSPNNVDHTMTCKKGGFVCIRHDEVRDLTASMLREVCQDVSTEPTLLPLDGELLRYRTANTAPEARVDICARGFWTRGQRTFLDIRIFDPMAASHREHIASRLSTTGTSWRR</sequence>
<evidence type="ECO:0000313" key="1">
    <source>
        <dbReference type="EMBL" id="KAG0714038.1"/>
    </source>
</evidence>